<keyword evidence="2" id="KW-1185">Reference proteome</keyword>
<dbReference type="OrthoDB" id="1470350at2759"/>
<protein>
    <submittedName>
        <fullName evidence="1">Uncharacterized protein</fullName>
    </submittedName>
</protein>
<organism evidence="1 2">
    <name type="scientific">Eumeta variegata</name>
    <name type="common">Bagworm moth</name>
    <name type="synonym">Eumeta japonica</name>
    <dbReference type="NCBI Taxonomy" id="151549"/>
    <lineage>
        <taxon>Eukaryota</taxon>
        <taxon>Metazoa</taxon>
        <taxon>Ecdysozoa</taxon>
        <taxon>Arthropoda</taxon>
        <taxon>Hexapoda</taxon>
        <taxon>Insecta</taxon>
        <taxon>Pterygota</taxon>
        <taxon>Neoptera</taxon>
        <taxon>Endopterygota</taxon>
        <taxon>Lepidoptera</taxon>
        <taxon>Glossata</taxon>
        <taxon>Ditrysia</taxon>
        <taxon>Tineoidea</taxon>
        <taxon>Psychidae</taxon>
        <taxon>Oiketicinae</taxon>
        <taxon>Eumeta</taxon>
    </lineage>
</organism>
<comment type="caution">
    <text evidence="1">The sequence shown here is derived from an EMBL/GenBank/DDBJ whole genome shotgun (WGS) entry which is preliminary data.</text>
</comment>
<dbReference type="Proteomes" id="UP000299102">
    <property type="component" value="Unassembled WGS sequence"/>
</dbReference>
<proteinExistence type="predicted"/>
<sequence>MPNTHAYAEGCPNLMVDHIPVCFDHTEHSTDVFVVHISERATIIKFITEIDTTALGFCKPVRSSRLAWYIVSKSSSKPNEALLSCRITFKIVEHHTMKIFAAQIHSHQDIQFLK</sequence>
<evidence type="ECO:0000313" key="1">
    <source>
        <dbReference type="EMBL" id="GBP31695.1"/>
    </source>
</evidence>
<dbReference type="AlphaFoldDB" id="A0A4C1UZ14"/>
<evidence type="ECO:0000313" key="2">
    <source>
        <dbReference type="Proteomes" id="UP000299102"/>
    </source>
</evidence>
<reference evidence="1 2" key="1">
    <citation type="journal article" date="2019" name="Commun. Biol.">
        <title>The bagworm genome reveals a unique fibroin gene that provides high tensile strength.</title>
        <authorList>
            <person name="Kono N."/>
            <person name="Nakamura H."/>
            <person name="Ohtoshi R."/>
            <person name="Tomita M."/>
            <person name="Numata K."/>
            <person name="Arakawa K."/>
        </authorList>
    </citation>
    <scope>NUCLEOTIDE SEQUENCE [LARGE SCALE GENOMIC DNA]</scope>
</reference>
<name>A0A4C1UZ14_EUMVA</name>
<gene>
    <name evidence="1" type="ORF">EVAR_4930_1</name>
</gene>
<dbReference type="EMBL" id="BGZK01000250">
    <property type="protein sequence ID" value="GBP31695.1"/>
    <property type="molecule type" value="Genomic_DNA"/>
</dbReference>
<accession>A0A4C1UZ14</accession>